<dbReference type="HOGENOM" id="CLU_1205834_0_0_1"/>
<dbReference type="KEGG" id="dpx:DAPPUDRAFT_267715"/>
<dbReference type="AlphaFoldDB" id="E9HWV4"/>
<reference evidence="1 2" key="1">
    <citation type="journal article" date="2011" name="Science">
        <title>The ecoresponsive genome of Daphnia pulex.</title>
        <authorList>
            <person name="Colbourne J.K."/>
            <person name="Pfrender M.E."/>
            <person name="Gilbert D."/>
            <person name="Thomas W.K."/>
            <person name="Tucker A."/>
            <person name="Oakley T.H."/>
            <person name="Tokishita S."/>
            <person name="Aerts A."/>
            <person name="Arnold G.J."/>
            <person name="Basu M.K."/>
            <person name="Bauer D.J."/>
            <person name="Caceres C.E."/>
            <person name="Carmel L."/>
            <person name="Casola C."/>
            <person name="Choi J.H."/>
            <person name="Detter J.C."/>
            <person name="Dong Q."/>
            <person name="Dusheyko S."/>
            <person name="Eads B.D."/>
            <person name="Frohlich T."/>
            <person name="Geiler-Samerotte K.A."/>
            <person name="Gerlach D."/>
            <person name="Hatcher P."/>
            <person name="Jogdeo S."/>
            <person name="Krijgsveld J."/>
            <person name="Kriventseva E.V."/>
            <person name="Kultz D."/>
            <person name="Laforsch C."/>
            <person name="Lindquist E."/>
            <person name="Lopez J."/>
            <person name="Manak J.R."/>
            <person name="Muller J."/>
            <person name="Pangilinan J."/>
            <person name="Patwardhan R.P."/>
            <person name="Pitluck S."/>
            <person name="Pritham E.J."/>
            <person name="Rechtsteiner A."/>
            <person name="Rho M."/>
            <person name="Rogozin I.B."/>
            <person name="Sakarya O."/>
            <person name="Salamov A."/>
            <person name="Schaack S."/>
            <person name="Shapiro H."/>
            <person name="Shiga Y."/>
            <person name="Skalitzky C."/>
            <person name="Smith Z."/>
            <person name="Souvorov A."/>
            <person name="Sung W."/>
            <person name="Tang Z."/>
            <person name="Tsuchiya D."/>
            <person name="Tu H."/>
            <person name="Vos H."/>
            <person name="Wang M."/>
            <person name="Wolf Y.I."/>
            <person name="Yamagata H."/>
            <person name="Yamada T."/>
            <person name="Ye Y."/>
            <person name="Shaw J.R."/>
            <person name="Andrews J."/>
            <person name="Crease T.J."/>
            <person name="Tang H."/>
            <person name="Lucas S.M."/>
            <person name="Robertson H.M."/>
            <person name="Bork P."/>
            <person name="Koonin E.V."/>
            <person name="Zdobnov E.M."/>
            <person name="Grigoriev I.V."/>
            <person name="Lynch M."/>
            <person name="Boore J.L."/>
        </authorList>
    </citation>
    <scope>NUCLEOTIDE SEQUENCE [LARGE SCALE GENOMIC DNA]</scope>
</reference>
<protein>
    <submittedName>
        <fullName evidence="1">Uncharacterized protein</fullName>
    </submittedName>
</protein>
<dbReference type="EMBL" id="GL732966">
    <property type="protein sequence ID" value="EFX63768.1"/>
    <property type="molecule type" value="Genomic_DNA"/>
</dbReference>
<evidence type="ECO:0000313" key="1">
    <source>
        <dbReference type="EMBL" id="EFX63768.1"/>
    </source>
</evidence>
<gene>
    <name evidence="1" type="ORF">DAPPUDRAFT_267715</name>
</gene>
<evidence type="ECO:0000313" key="2">
    <source>
        <dbReference type="Proteomes" id="UP000000305"/>
    </source>
</evidence>
<name>E9HWV4_DAPPU</name>
<organism evidence="1 2">
    <name type="scientific">Daphnia pulex</name>
    <name type="common">Water flea</name>
    <dbReference type="NCBI Taxonomy" id="6669"/>
    <lineage>
        <taxon>Eukaryota</taxon>
        <taxon>Metazoa</taxon>
        <taxon>Ecdysozoa</taxon>
        <taxon>Arthropoda</taxon>
        <taxon>Crustacea</taxon>
        <taxon>Branchiopoda</taxon>
        <taxon>Diplostraca</taxon>
        <taxon>Cladocera</taxon>
        <taxon>Anomopoda</taxon>
        <taxon>Daphniidae</taxon>
        <taxon>Daphnia</taxon>
    </lineage>
</organism>
<sequence>MAQLQKPSFPEIPTLLADSKPVANEGRNANFNTATDLQIIEGKLLLLALFVPAALAAPVYKTEMPFTPFQKNMAHEVEDRNNPALVNQIATYAFMANLIFLVYKWRIIFCVIDPTTCGSTSINTTNVHMYETLETPHILAATDMTMPNLSPQTVFPFSSMDLTSAKSDTPVINVPALQQNPFRYHEFKVLPPVTQTQMTTQHDLEFQGDTIKGQNPYLPFPMAYVSELCY</sequence>
<keyword evidence="2" id="KW-1185">Reference proteome</keyword>
<proteinExistence type="predicted"/>
<dbReference type="Proteomes" id="UP000000305">
    <property type="component" value="Unassembled WGS sequence"/>
</dbReference>
<accession>E9HWV4</accession>
<dbReference type="InParanoid" id="E9HWV4"/>
<dbReference type="OrthoDB" id="6364968at2759"/>